<gene>
    <name evidence="4" type="ORF">SAMN04488035_1740</name>
</gene>
<evidence type="ECO:0000256" key="2">
    <source>
        <dbReference type="SAM" id="SignalP"/>
    </source>
</evidence>
<proteinExistence type="predicted"/>
<feature type="compositionally biased region" description="Pro residues" evidence="1">
    <location>
        <begin position="34"/>
        <end position="47"/>
    </location>
</feature>
<name>A0A1I2G6P2_9MICO</name>
<sequence length="166" mass="16758">MRRSLAVLALLTGTAALLAACATPAGPATSSPTPSTPVTPTSPPTSPTPDGALEPDDVVGVRWEPAPEWLTAAAADTGMGNPQTPFVQLQEDGTLEGSDGCNGTRGTWELTEGRLAIELGPSTRMACAGPAVPTLLASAREVARDGDALVLTLDDGSEGRLVPSAD</sequence>
<organism evidence="4 5">
    <name type="scientific">Flavimobilis marinus</name>
    <dbReference type="NCBI Taxonomy" id="285351"/>
    <lineage>
        <taxon>Bacteria</taxon>
        <taxon>Bacillati</taxon>
        <taxon>Actinomycetota</taxon>
        <taxon>Actinomycetes</taxon>
        <taxon>Micrococcales</taxon>
        <taxon>Jonesiaceae</taxon>
        <taxon>Flavimobilis</taxon>
    </lineage>
</organism>
<dbReference type="AlphaFoldDB" id="A0A1I2G6P2"/>
<evidence type="ECO:0000313" key="4">
    <source>
        <dbReference type="EMBL" id="SFF12813.1"/>
    </source>
</evidence>
<reference evidence="5" key="1">
    <citation type="submission" date="2016-10" db="EMBL/GenBank/DDBJ databases">
        <authorList>
            <person name="Varghese N."/>
            <person name="Submissions S."/>
        </authorList>
    </citation>
    <scope>NUCLEOTIDE SEQUENCE [LARGE SCALE GENOMIC DNA]</scope>
    <source>
        <strain evidence="5">DSM 19083</strain>
    </source>
</reference>
<feature type="domain" description="DUF306" evidence="3">
    <location>
        <begin position="68"/>
        <end position="156"/>
    </location>
</feature>
<dbReference type="RefSeq" id="WP_093377229.1">
    <property type="nucleotide sequence ID" value="NZ_BNAN01000002.1"/>
</dbReference>
<feature type="chain" id="PRO_5039682903" evidence="2">
    <location>
        <begin position="20"/>
        <end position="166"/>
    </location>
</feature>
<dbReference type="Pfam" id="PF03724">
    <property type="entry name" value="META"/>
    <property type="match status" value="1"/>
</dbReference>
<protein>
    <submittedName>
        <fullName evidence="4">META domain-containing protein</fullName>
    </submittedName>
</protein>
<dbReference type="Proteomes" id="UP000198520">
    <property type="component" value="Unassembled WGS sequence"/>
</dbReference>
<dbReference type="Gene3D" id="2.40.128.270">
    <property type="match status" value="1"/>
</dbReference>
<feature type="compositionally biased region" description="Low complexity" evidence="1">
    <location>
        <begin position="24"/>
        <end position="33"/>
    </location>
</feature>
<dbReference type="InterPro" id="IPR038670">
    <property type="entry name" value="HslJ-like_sf"/>
</dbReference>
<accession>A0A1I2G6P2</accession>
<dbReference type="EMBL" id="FONZ01000002">
    <property type="protein sequence ID" value="SFF12813.1"/>
    <property type="molecule type" value="Genomic_DNA"/>
</dbReference>
<dbReference type="STRING" id="285351.SAMN04488035_1740"/>
<dbReference type="PROSITE" id="PS51257">
    <property type="entry name" value="PROKAR_LIPOPROTEIN"/>
    <property type="match status" value="1"/>
</dbReference>
<evidence type="ECO:0000313" key="5">
    <source>
        <dbReference type="Proteomes" id="UP000198520"/>
    </source>
</evidence>
<feature type="signal peptide" evidence="2">
    <location>
        <begin position="1"/>
        <end position="19"/>
    </location>
</feature>
<keyword evidence="2" id="KW-0732">Signal</keyword>
<feature type="region of interest" description="Disordered" evidence="1">
    <location>
        <begin position="24"/>
        <end position="57"/>
    </location>
</feature>
<keyword evidence="5" id="KW-1185">Reference proteome</keyword>
<evidence type="ECO:0000259" key="3">
    <source>
        <dbReference type="Pfam" id="PF03724"/>
    </source>
</evidence>
<dbReference type="InterPro" id="IPR005184">
    <property type="entry name" value="DUF306_Meta_HslJ"/>
</dbReference>
<evidence type="ECO:0000256" key="1">
    <source>
        <dbReference type="SAM" id="MobiDB-lite"/>
    </source>
</evidence>
<dbReference type="OrthoDB" id="4990393at2"/>